<name>A0ABW6RW56_9NOCA</name>
<dbReference type="Proteomes" id="UP001601992">
    <property type="component" value="Unassembled WGS sequence"/>
</dbReference>
<accession>A0ABW6RW56</accession>
<dbReference type="EMBL" id="JBIAQY010000003">
    <property type="protein sequence ID" value="MFF3568261.1"/>
    <property type="molecule type" value="Genomic_DNA"/>
</dbReference>
<evidence type="ECO:0000313" key="2">
    <source>
        <dbReference type="Proteomes" id="UP001601992"/>
    </source>
</evidence>
<reference evidence="1 2" key="1">
    <citation type="submission" date="2024-10" db="EMBL/GenBank/DDBJ databases">
        <title>The Natural Products Discovery Center: Release of the First 8490 Sequenced Strains for Exploring Actinobacteria Biosynthetic Diversity.</title>
        <authorList>
            <person name="Kalkreuter E."/>
            <person name="Kautsar S.A."/>
            <person name="Yang D."/>
            <person name="Bader C.D."/>
            <person name="Teijaro C.N."/>
            <person name="Fluegel L."/>
            <person name="Davis C.M."/>
            <person name="Simpson J.R."/>
            <person name="Lauterbach L."/>
            <person name="Steele A.D."/>
            <person name="Gui C."/>
            <person name="Meng S."/>
            <person name="Li G."/>
            <person name="Viehrig K."/>
            <person name="Ye F."/>
            <person name="Su P."/>
            <person name="Kiefer A.F."/>
            <person name="Nichols A."/>
            <person name="Cepeda A.J."/>
            <person name="Yan W."/>
            <person name="Fan B."/>
            <person name="Jiang Y."/>
            <person name="Adhikari A."/>
            <person name="Zheng C.-J."/>
            <person name="Schuster L."/>
            <person name="Cowan T.M."/>
            <person name="Smanski M.J."/>
            <person name="Chevrette M.G."/>
            <person name="De Carvalho L.P.S."/>
            <person name="Shen B."/>
        </authorList>
    </citation>
    <scope>NUCLEOTIDE SEQUENCE [LARGE SCALE GENOMIC DNA]</scope>
    <source>
        <strain evidence="1 2">NPDC002593</strain>
    </source>
</reference>
<organism evidence="1 2">
    <name type="scientific">Nocardia jiangxiensis</name>
    <dbReference type="NCBI Taxonomy" id="282685"/>
    <lineage>
        <taxon>Bacteria</taxon>
        <taxon>Bacillati</taxon>
        <taxon>Actinomycetota</taxon>
        <taxon>Actinomycetes</taxon>
        <taxon>Mycobacteriales</taxon>
        <taxon>Nocardiaceae</taxon>
        <taxon>Nocardia</taxon>
    </lineage>
</organism>
<evidence type="ECO:0000313" key="1">
    <source>
        <dbReference type="EMBL" id="MFF3568261.1"/>
    </source>
</evidence>
<gene>
    <name evidence="1" type="ORF">ACFYXQ_10860</name>
</gene>
<proteinExistence type="predicted"/>
<dbReference type="RefSeq" id="WP_387403379.1">
    <property type="nucleotide sequence ID" value="NZ_JBIAQY010000003.1"/>
</dbReference>
<comment type="caution">
    <text evidence="1">The sequence shown here is derived from an EMBL/GenBank/DDBJ whole genome shotgun (WGS) entry which is preliminary data.</text>
</comment>
<keyword evidence="2" id="KW-1185">Reference proteome</keyword>
<protein>
    <submittedName>
        <fullName evidence="1">Uncharacterized protein</fullName>
    </submittedName>
</protein>
<sequence length="78" mass="8547">MGYDYLYTVRPPQDTTDPVGYSLGIASGLDVETIVVYDLAHVDNQPARVCEDFDLETVCPAETWVRAVQPARVESGVA</sequence>